<name>A0A2M3ZP55_9DIPT</name>
<sequence length="107" mass="11570">MTPLAMSESVLSAHGIVLLLISISISSSASTMSRRSLSCCLNCAIQSAIGIVPPYSFGNSFGLIFFFASSQPRCTNTRFRSLSLNTDSINSDSLFAKEGKLTKWFSF</sequence>
<keyword evidence="1" id="KW-0732">Signal</keyword>
<dbReference type="EMBL" id="GGFM01009593">
    <property type="protein sequence ID" value="MBW30344.1"/>
    <property type="molecule type" value="Transcribed_RNA"/>
</dbReference>
<evidence type="ECO:0000313" key="2">
    <source>
        <dbReference type="EMBL" id="MBW30344.1"/>
    </source>
</evidence>
<evidence type="ECO:0000256" key="1">
    <source>
        <dbReference type="SAM" id="SignalP"/>
    </source>
</evidence>
<protein>
    <submittedName>
        <fullName evidence="2">Putative secreted peptide</fullName>
    </submittedName>
</protein>
<accession>A0A2M3ZP55</accession>
<dbReference type="AlphaFoldDB" id="A0A2M3ZP55"/>
<organism evidence="2">
    <name type="scientific">Anopheles braziliensis</name>
    <dbReference type="NCBI Taxonomy" id="58242"/>
    <lineage>
        <taxon>Eukaryota</taxon>
        <taxon>Metazoa</taxon>
        <taxon>Ecdysozoa</taxon>
        <taxon>Arthropoda</taxon>
        <taxon>Hexapoda</taxon>
        <taxon>Insecta</taxon>
        <taxon>Pterygota</taxon>
        <taxon>Neoptera</taxon>
        <taxon>Endopterygota</taxon>
        <taxon>Diptera</taxon>
        <taxon>Nematocera</taxon>
        <taxon>Culicoidea</taxon>
        <taxon>Culicidae</taxon>
        <taxon>Anophelinae</taxon>
        <taxon>Anopheles</taxon>
    </lineage>
</organism>
<feature type="chain" id="PRO_5014973287" evidence="1">
    <location>
        <begin position="29"/>
        <end position="107"/>
    </location>
</feature>
<proteinExistence type="predicted"/>
<feature type="signal peptide" evidence="1">
    <location>
        <begin position="1"/>
        <end position="28"/>
    </location>
</feature>
<reference evidence="2" key="1">
    <citation type="submission" date="2018-01" db="EMBL/GenBank/DDBJ databases">
        <title>An insight into the sialome of Amazonian anophelines.</title>
        <authorList>
            <person name="Ribeiro J.M."/>
            <person name="Scarpassa V."/>
            <person name="Calvo E."/>
        </authorList>
    </citation>
    <scope>NUCLEOTIDE SEQUENCE</scope>
    <source>
        <tissue evidence="2">Salivary glands</tissue>
    </source>
</reference>